<dbReference type="Proteomes" id="UP001157502">
    <property type="component" value="Chromosome 27"/>
</dbReference>
<organism evidence="1 2">
    <name type="scientific">Dallia pectoralis</name>
    <name type="common">Alaska blackfish</name>
    <dbReference type="NCBI Taxonomy" id="75939"/>
    <lineage>
        <taxon>Eukaryota</taxon>
        <taxon>Metazoa</taxon>
        <taxon>Chordata</taxon>
        <taxon>Craniata</taxon>
        <taxon>Vertebrata</taxon>
        <taxon>Euteleostomi</taxon>
        <taxon>Actinopterygii</taxon>
        <taxon>Neopterygii</taxon>
        <taxon>Teleostei</taxon>
        <taxon>Protacanthopterygii</taxon>
        <taxon>Esociformes</taxon>
        <taxon>Umbridae</taxon>
        <taxon>Dallia</taxon>
    </lineage>
</organism>
<accession>A0ACC2FIN6</accession>
<evidence type="ECO:0000313" key="2">
    <source>
        <dbReference type="Proteomes" id="UP001157502"/>
    </source>
</evidence>
<protein>
    <submittedName>
        <fullName evidence="1">Uncharacterized protein</fullName>
    </submittedName>
</protein>
<name>A0ACC2FIN6_DALPE</name>
<gene>
    <name evidence="1" type="ORF">DPEC_G00295080</name>
</gene>
<reference evidence="1" key="1">
    <citation type="submission" date="2021-05" db="EMBL/GenBank/DDBJ databases">
        <authorList>
            <person name="Pan Q."/>
            <person name="Jouanno E."/>
            <person name="Zahm M."/>
            <person name="Klopp C."/>
            <person name="Cabau C."/>
            <person name="Louis A."/>
            <person name="Berthelot C."/>
            <person name="Parey E."/>
            <person name="Roest Crollius H."/>
            <person name="Montfort J."/>
            <person name="Robinson-Rechavi M."/>
            <person name="Bouchez O."/>
            <person name="Lampietro C."/>
            <person name="Lopez Roques C."/>
            <person name="Donnadieu C."/>
            <person name="Postlethwait J."/>
            <person name="Bobe J."/>
            <person name="Dillon D."/>
            <person name="Chandos A."/>
            <person name="von Hippel F."/>
            <person name="Guiguen Y."/>
        </authorList>
    </citation>
    <scope>NUCLEOTIDE SEQUENCE</scope>
    <source>
        <strain evidence="1">YG-Jan2019</strain>
    </source>
</reference>
<dbReference type="EMBL" id="CM055754">
    <property type="protein sequence ID" value="KAJ7991222.1"/>
    <property type="molecule type" value="Genomic_DNA"/>
</dbReference>
<proteinExistence type="predicted"/>
<evidence type="ECO:0000313" key="1">
    <source>
        <dbReference type="EMBL" id="KAJ7991222.1"/>
    </source>
</evidence>
<keyword evidence="2" id="KW-1185">Reference proteome</keyword>
<comment type="caution">
    <text evidence="1">The sequence shown here is derived from an EMBL/GenBank/DDBJ whole genome shotgun (WGS) entry which is preliminary data.</text>
</comment>
<sequence>MWPLTIYEVPISKVEKLERVVSSFAKKWLGLHRCFTNIGLYGRGILEIPVSSLAEEFKCSKVKLEMTLTESRDPCVSGTASTLVTGRKWNPAAASHQAKTDLRHRDIIGNVQQGRGGLGLGDIRPSWQRAAPDQRRRLVVEEVRRHEQATSVYIIELTVPWEAAVEEAFKRKSLKYTELAADAEQRGWKAKVCPVEAGCRGFVGKSTIRLLKELGVQGQTLRRTIKALSGAAEEASRWLWVKRGDSNWAPNIT</sequence>